<comment type="similarity">
    <text evidence="1">Belongs to the leucine-binding protein family.</text>
</comment>
<feature type="domain" description="Leucine-binding protein" evidence="4">
    <location>
        <begin position="37"/>
        <end position="378"/>
    </location>
</feature>
<sequence length="387" mass="44847">MYTLVNFHMFKKILSIILIVFLLYFFLEEDKYSLKNIQIASSMPLTGLMQPWGNAVLESTKSYFSYTNDNNLLNGKKIEFVTLDDKYEPDLTYENVEKLKKENIFAFFGIVGTPTIKRILPTIYDENILFFSPFSGANFLQDESLSTLINFRASYKQELEHLIDYLKNKNIENIAIFYQNDDYGEEGYISSLEIIKKQNLNLVAIGSYKRNTLAIEHAFNEIKLSNPEAIILIGAYGANSFFIQKAKNDDILKDSIFCNVSFSDANSIINDLKTTKTSTENIIFSQVVPNYDDKNLKIVQEYQEIMKKYSPNSNIGFLSFESFLASKVLVDAIKRTNDNLTKDNFLEALKNTPKELLYEIKIDYKNKRLLNQTYLFEYLNDSFKELK</sequence>
<protein>
    <submittedName>
        <fullName evidence="6">ABC transporter substrate-binding protein</fullName>
    </submittedName>
    <submittedName>
        <fullName evidence="5">Putative extracellular ligand-binding protein</fullName>
    </submittedName>
</protein>
<dbReference type="InterPro" id="IPR028081">
    <property type="entry name" value="Leu-bd"/>
</dbReference>
<gene>
    <name evidence="5" type="ORF">ACBT_0986</name>
    <name evidence="6" type="ORF">FE247_08390</name>
</gene>
<name>A0A7L5JPJ3_9BACT</name>
<dbReference type="Gene3D" id="3.40.50.2300">
    <property type="match status" value="2"/>
</dbReference>
<dbReference type="CDD" id="cd19978">
    <property type="entry name" value="PBP1_ABC_ligand_binding-like"/>
    <property type="match status" value="1"/>
</dbReference>
<evidence type="ECO:0000313" key="6">
    <source>
        <dbReference type="EMBL" id="TLS97474.1"/>
    </source>
</evidence>
<dbReference type="AlphaFoldDB" id="A0A7L5JPJ3"/>
<feature type="transmembrane region" description="Helical" evidence="3">
    <location>
        <begin position="9"/>
        <end position="27"/>
    </location>
</feature>
<accession>A0A7L5JPJ3</accession>
<dbReference type="OrthoDB" id="9777352at2"/>
<reference evidence="5 8" key="2">
    <citation type="submission" date="2020-05" db="EMBL/GenBank/DDBJ databases">
        <title>Complete genome sequencing of Campylobacter and Arcobacter type strains.</title>
        <authorList>
            <person name="Miller W.G."/>
            <person name="Yee E."/>
        </authorList>
    </citation>
    <scope>NUCLEOTIDE SEQUENCE [LARGE SCALE GENOMIC DNA]</scope>
    <source>
        <strain evidence="5 8">LMG 21996</strain>
    </source>
</reference>
<proteinExistence type="inferred from homology"/>
<dbReference type="Pfam" id="PF13458">
    <property type="entry name" value="Peripla_BP_6"/>
    <property type="match status" value="1"/>
</dbReference>
<evidence type="ECO:0000259" key="4">
    <source>
        <dbReference type="Pfam" id="PF13458"/>
    </source>
</evidence>
<dbReference type="InterPro" id="IPR028082">
    <property type="entry name" value="Peripla_BP_I"/>
</dbReference>
<dbReference type="RefSeq" id="WP_051429951.1">
    <property type="nucleotide sequence ID" value="NZ_VBUD01000022.1"/>
</dbReference>
<dbReference type="KEGG" id="acib:ACBT_0986"/>
<evidence type="ECO:0000256" key="1">
    <source>
        <dbReference type="ARBA" id="ARBA00010062"/>
    </source>
</evidence>
<evidence type="ECO:0000256" key="3">
    <source>
        <dbReference type="SAM" id="Phobius"/>
    </source>
</evidence>
<keyword evidence="2" id="KW-0732">Signal</keyword>
<dbReference type="PANTHER" id="PTHR47235">
    <property type="entry name" value="BLR6548 PROTEIN"/>
    <property type="match status" value="1"/>
</dbReference>
<keyword evidence="3" id="KW-0472">Membrane</keyword>
<evidence type="ECO:0000256" key="2">
    <source>
        <dbReference type="ARBA" id="ARBA00022729"/>
    </source>
</evidence>
<evidence type="ECO:0000313" key="8">
    <source>
        <dbReference type="Proteomes" id="UP000509513"/>
    </source>
</evidence>
<reference evidence="6 7" key="1">
    <citation type="submission" date="2019-05" db="EMBL/GenBank/DDBJ databases">
        <title>Arcobacter cibarius and Arcobacter thereius providing challenges in identification an antibiotic susceptibility and Quinolone resistance.</title>
        <authorList>
            <person name="Busch A."/>
            <person name="Hanel I."/>
            <person name="Hotzel H."/>
            <person name="Tomaso H."/>
        </authorList>
    </citation>
    <scope>NUCLEOTIDE SEQUENCE [LARGE SCALE GENOMIC DNA]</scope>
    <source>
        <strain evidence="6 7">16CS0831-2</strain>
    </source>
</reference>
<evidence type="ECO:0000313" key="7">
    <source>
        <dbReference type="Proteomes" id="UP000305417"/>
    </source>
</evidence>
<evidence type="ECO:0000313" key="5">
    <source>
        <dbReference type="EMBL" id="QKJ26898.1"/>
    </source>
</evidence>
<keyword evidence="3" id="KW-1133">Transmembrane helix</keyword>
<dbReference type="EMBL" id="CP054051">
    <property type="protein sequence ID" value="QKJ26898.1"/>
    <property type="molecule type" value="Genomic_DNA"/>
</dbReference>
<dbReference type="EMBL" id="VBUC01000021">
    <property type="protein sequence ID" value="TLS97474.1"/>
    <property type="molecule type" value="Genomic_DNA"/>
</dbReference>
<dbReference type="PANTHER" id="PTHR47235:SF1">
    <property type="entry name" value="BLR6548 PROTEIN"/>
    <property type="match status" value="1"/>
</dbReference>
<dbReference type="Proteomes" id="UP000509513">
    <property type="component" value="Chromosome"/>
</dbReference>
<keyword evidence="3" id="KW-0812">Transmembrane</keyword>
<keyword evidence="7" id="KW-1185">Reference proteome</keyword>
<dbReference type="Proteomes" id="UP000305417">
    <property type="component" value="Unassembled WGS sequence"/>
</dbReference>
<dbReference type="SUPFAM" id="SSF53822">
    <property type="entry name" value="Periplasmic binding protein-like I"/>
    <property type="match status" value="1"/>
</dbReference>
<organism evidence="5 8">
    <name type="scientific">Aliarcobacter cibarius</name>
    <dbReference type="NCBI Taxonomy" id="255507"/>
    <lineage>
        <taxon>Bacteria</taxon>
        <taxon>Pseudomonadati</taxon>
        <taxon>Campylobacterota</taxon>
        <taxon>Epsilonproteobacteria</taxon>
        <taxon>Campylobacterales</taxon>
        <taxon>Arcobacteraceae</taxon>
        <taxon>Aliarcobacter</taxon>
    </lineage>
</organism>